<accession>A0AA36MD18</accession>
<dbReference type="GO" id="GO:0003993">
    <property type="term" value="F:acid phosphatase activity"/>
    <property type="evidence" value="ECO:0007669"/>
    <property type="project" value="UniProtKB-EC"/>
</dbReference>
<protein>
    <recommendedName>
        <fullName evidence="5">Acid phosphatase</fullName>
    </recommendedName>
</protein>
<comment type="catalytic activity">
    <reaction evidence="1">
        <text>a phosphate monoester + H2O = an alcohol + phosphate</text>
        <dbReference type="Rhea" id="RHEA:15017"/>
        <dbReference type="ChEBI" id="CHEBI:15377"/>
        <dbReference type="ChEBI" id="CHEBI:30879"/>
        <dbReference type="ChEBI" id="CHEBI:43474"/>
        <dbReference type="ChEBI" id="CHEBI:67140"/>
        <dbReference type="EC" id="3.1.3.2"/>
    </reaction>
</comment>
<dbReference type="Pfam" id="PF00328">
    <property type="entry name" value="His_Phos_2"/>
    <property type="match status" value="1"/>
</dbReference>
<sequence>MLPQIRWISRRKDIFYTGAVQQTGLSSLFQPNEQPAHQSRSIGMLSPILSFSLTLSTIASVTADNMTLALVQVIWRHGDRSPTLTHPSDPIQENDWKFGGGGWGQLSPIGMKQHFNFGKQLRKRYVDTGFLSKTYNSKEIYVRSTDYNRTIISSMSNLLGMYTYNNTASVKGTDYPDVQGWPAGFIPIAVHTVEHDTDHLLIPHAPCHRMSWLFEMLRNQSDEVREYLGREDVKGIFANVTAKAGGVYDEKNIWEVRDVWKIEQVHYPERLKKVDWYSEKLYNKLAEISDKISLFDNGIYERGPVSINGLDVGLELQKIRGGSLINDLNKRMYMKYDCLNRQHEAQCRWIKNLKYLIYSAHDTTVFAFLNVMGIQSEVAKGEYPDYTAAAFVELYTNAGGEPYFKILYRPSDKNETIYSVTHFVPDCGGKEYCKLDVFNKRAERVKPDQNMIEWCEVNPWGSAIGDSSSTVLSITSFASILISYLWSHS</sequence>
<proteinExistence type="inferred from homology"/>
<dbReference type="PROSITE" id="PS00616">
    <property type="entry name" value="HIS_ACID_PHOSPHAT_1"/>
    <property type="match status" value="1"/>
</dbReference>
<dbReference type="Proteomes" id="UP001176961">
    <property type="component" value="Unassembled WGS sequence"/>
</dbReference>
<dbReference type="EMBL" id="CATQJL010000316">
    <property type="protein sequence ID" value="CAJ0605960.1"/>
    <property type="molecule type" value="Genomic_DNA"/>
</dbReference>
<dbReference type="Gene3D" id="3.40.50.1240">
    <property type="entry name" value="Phosphoglycerate mutase-like"/>
    <property type="match status" value="1"/>
</dbReference>
<reference evidence="3" key="1">
    <citation type="submission" date="2023-07" db="EMBL/GenBank/DDBJ databases">
        <authorList>
            <consortium name="CYATHOMIX"/>
        </authorList>
    </citation>
    <scope>NUCLEOTIDE SEQUENCE</scope>
    <source>
        <strain evidence="3">N/A</strain>
    </source>
</reference>
<gene>
    <name evidence="3" type="ORF">CYNAS_LOCUS17943</name>
</gene>
<keyword evidence="4" id="KW-1185">Reference proteome</keyword>
<organism evidence="3 4">
    <name type="scientific">Cylicocyclus nassatus</name>
    <name type="common">Nematode worm</name>
    <dbReference type="NCBI Taxonomy" id="53992"/>
    <lineage>
        <taxon>Eukaryota</taxon>
        <taxon>Metazoa</taxon>
        <taxon>Ecdysozoa</taxon>
        <taxon>Nematoda</taxon>
        <taxon>Chromadorea</taxon>
        <taxon>Rhabditida</taxon>
        <taxon>Rhabditina</taxon>
        <taxon>Rhabditomorpha</taxon>
        <taxon>Strongyloidea</taxon>
        <taxon>Strongylidae</taxon>
        <taxon>Cylicocyclus</taxon>
    </lineage>
</organism>
<evidence type="ECO:0000313" key="3">
    <source>
        <dbReference type="EMBL" id="CAJ0605960.1"/>
    </source>
</evidence>
<comment type="caution">
    <text evidence="3">The sequence shown here is derived from an EMBL/GenBank/DDBJ whole genome shotgun (WGS) entry which is preliminary data.</text>
</comment>
<evidence type="ECO:0008006" key="5">
    <source>
        <dbReference type="Google" id="ProtNLM"/>
    </source>
</evidence>
<evidence type="ECO:0000313" key="4">
    <source>
        <dbReference type="Proteomes" id="UP001176961"/>
    </source>
</evidence>
<dbReference type="InterPro" id="IPR050645">
    <property type="entry name" value="Histidine_acid_phosphatase"/>
</dbReference>
<name>A0AA36MD18_CYLNA</name>
<dbReference type="InterPro" id="IPR033379">
    <property type="entry name" value="Acid_Pase_AS"/>
</dbReference>
<evidence type="ECO:0000256" key="2">
    <source>
        <dbReference type="ARBA" id="ARBA00005375"/>
    </source>
</evidence>
<comment type="similarity">
    <text evidence="2">Belongs to the histidine acid phosphatase family.</text>
</comment>
<dbReference type="AlphaFoldDB" id="A0AA36MD18"/>
<dbReference type="CDD" id="cd07061">
    <property type="entry name" value="HP_HAP_like"/>
    <property type="match status" value="1"/>
</dbReference>
<dbReference type="SUPFAM" id="SSF53254">
    <property type="entry name" value="Phosphoglycerate mutase-like"/>
    <property type="match status" value="1"/>
</dbReference>
<dbReference type="InterPro" id="IPR029033">
    <property type="entry name" value="His_PPase_superfam"/>
</dbReference>
<dbReference type="PANTHER" id="PTHR11567">
    <property type="entry name" value="ACID PHOSPHATASE-RELATED"/>
    <property type="match status" value="1"/>
</dbReference>
<dbReference type="InterPro" id="IPR000560">
    <property type="entry name" value="His_Pase_clade-2"/>
</dbReference>
<evidence type="ECO:0000256" key="1">
    <source>
        <dbReference type="ARBA" id="ARBA00000032"/>
    </source>
</evidence>
<dbReference type="PANTHER" id="PTHR11567:SF206">
    <property type="entry name" value="HISTIDINE ACID PHOSPHATASE-RELATED"/>
    <property type="match status" value="1"/>
</dbReference>